<name>A0A380WEK1_AMIAI</name>
<accession>A0A380WEK1</accession>
<reference evidence="2 3" key="1">
    <citation type="submission" date="2018-06" db="EMBL/GenBank/DDBJ databases">
        <authorList>
            <consortium name="Pathogen Informatics"/>
            <person name="Doyle S."/>
        </authorList>
    </citation>
    <scope>NUCLEOTIDE SEQUENCE [LARGE SCALE GENOMIC DNA]</scope>
    <source>
        <strain evidence="2 3">NCTC10684</strain>
    </source>
</reference>
<keyword evidence="1" id="KW-1133">Transmembrane helix</keyword>
<evidence type="ECO:0000313" key="2">
    <source>
        <dbReference type="EMBL" id="SUU87118.1"/>
    </source>
</evidence>
<keyword evidence="1" id="KW-0472">Membrane</keyword>
<evidence type="ECO:0000256" key="1">
    <source>
        <dbReference type="SAM" id="Phobius"/>
    </source>
</evidence>
<proteinExistence type="predicted"/>
<feature type="transmembrane region" description="Helical" evidence="1">
    <location>
        <begin position="101"/>
        <end position="122"/>
    </location>
</feature>
<protein>
    <submittedName>
        <fullName evidence="2">Uncharacterized protein conserved in bacteria</fullName>
    </submittedName>
</protein>
<keyword evidence="1" id="KW-0812">Transmembrane</keyword>
<organism evidence="2 3">
    <name type="scientific">Aminobacter aminovorans</name>
    <name type="common">Chelatobacter heintzii</name>
    <dbReference type="NCBI Taxonomy" id="83263"/>
    <lineage>
        <taxon>Bacteria</taxon>
        <taxon>Pseudomonadati</taxon>
        <taxon>Pseudomonadota</taxon>
        <taxon>Alphaproteobacteria</taxon>
        <taxon>Hyphomicrobiales</taxon>
        <taxon>Phyllobacteriaceae</taxon>
        <taxon>Aminobacter</taxon>
    </lineage>
</organism>
<sequence length="220" mass="23022">MSAAEKMSRRDEIETLLPFYLNGTLEGSELATVEDWLASDPAASAALEAAEAEFSGTMAANEAIRPPADALSRFSKLFDAEAGPVREPQAQSLLSRVWERFMGLPVGVAWGAAAALLALVMVQSVLEPGSRGNDIQVAGTGEDQTKLPFALVTFKPDARMADIATLLGDNGASIIDGPTASGVFRIAIPSETVADYDRIVSVIAAAPFADTVTAGRKPQG</sequence>
<gene>
    <name evidence="2" type="ORF">NCTC10684_00309</name>
</gene>
<dbReference type="RefSeq" id="WP_115729671.1">
    <property type="nucleotide sequence ID" value="NZ_BAAAVY010000011.1"/>
</dbReference>
<dbReference type="EMBL" id="UFSM01000001">
    <property type="protein sequence ID" value="SUU87118.1"/>
    <property type="molecule type" value="Genomic_DNA"/>
</dbReference>
<dbReference type="Proteomes" id="UP000254701">
    <property type="component" value="Unassembled WGS sequence"/>
</dbReference>
<evidence type="ECO:0000313" key="3">
    <source>
        <dbReference type="Proteomes" id="UP000254701"/>
    </source>
</evidence>
<dbReference type="AlphaFoldDB" id="A0A380WEK1"/>
<dbReference type="OrthoDB" id="7877390at2"/>